<dbReference type="InterPro" id="IPR013766">
    <property type="entry name" value="Thioredoxin_domain"/>
</dbReference>
<dbReference type="Gene3D" id="3.40.30.10">
    <property type="entry name" value="Glutaredoxin"/>
    <property type="match status" value="1"/>
</dbReference>
<evidence type="ECO:0000313" key="2">
    <source>
        <dbReference type="EMBL" id="MFD0958042.1"/>
    </source>
</evidence>
<evidence type="ECO:0000259" key="1">
    <source>
        <dbReference type="Pfam" id="PF00085"/>
    </source>
</evidence>
<sequence>MNAFKQLKEVRAAIQEHRLMLLLMKTEHCGVCEAIQAKVKSMMEEMPGVHSGYVYVEDVPELASEYLVLTAPVLLLFFDGREVHRFSRFVRMEELYSVLERYIQWMDDGHEQ</sequence>
<dbReference type="InterPro" id="IPR036249">
    <property type="entry name" value="Thioredoxin-like_sf"/>
</dbReference>
<feature type="domain" description="Thioredoxin" evidence="1">
    <location>
        <begin position="11"/>
        <end position="99"/>
    </location>
</feature>
<dbReference type="Pfam" id="PF00085">
    <property type="entry name" value="Thioredoxin"/>
    <property type="match status" value="1"/>
</dbReference>
<protein>
    <submittedName>
        <fullName evidence="2">Thioredoxin family protein</fullName>
    </submittedName>
</protein>
<dbReference type="SUPFAM" id="SSF52833">
    <property type="entry name" value="Thioredoxin-like"/>
    <property type="match status" value="1"/>
</dbReference>
<comment type="caution">
    <text evidence="2">The sequence shown here is derived from an EMBL/GenBank/DDBJ whole genome shotgun (WGS) entry which is preliminary data.</text>
</comment>
<proteinExistence type="predicted"/>
<gene>
    <name evidence="2" type="ORF">ACFQ2I_01425</name>
</gene>
<evidence type="ECO:0000313" key="3">
    <source>
        <dbReference type="Proteomes" id="UP001596989"/>
    </source>
</evidence>
<accession>A0ABW3HKQ7</accession>
<dbReference type="RefSeq" id="WP_377561667.1">
    <property type="nucleotide sequence ID" value="NZ_JBHTJZ010000004.1"/>
</dbReference>
<dbReference type="EMBL" id="JBHTJZ010000004">
    <property type="protein sequence ID" value="MFD0958042.1"/>
    <property type="molecule type" value="Genomic_DNA"/>
</dbReference>
<organism evidence="2 3">
    <name type="scientific">Paenibacillus chungangensis</name>
    <dbReference type="NCBI Taxonomy" id="696535"/>
    <lineage>
        <taxon>Bacteria</taxon>
        <taxon>Bacillati</taxon>
        <taxon>Bacillota</taxon>
        <taxon>Bacilli</taxon>
        <taxon>Bacillales</taxon>
        <taxon>Paenibacillaceae</taxon>
        <taxon>Paenibacillus</taxon>
    </lineage>
</organism>
<name>A0ABW3HKQ7_9BACL</name>
<keyword evidence="3" id="KW-1185">Reference proteome</keyword>
<reference evidence="3" key="1">
    <citation type="journal article" date="2019" name="Int. J. Syst. Evol. Microbiol.">
        <title>The Global Catalogue of Microorganisms (GCM) 10K type strain sequencing project: providing services to taxonomists for standard genome sequencing and annotation.</title>
        <authorList>
            <consortium name="The Broad Institute Genomics Platform"/>
            <consortium name="The Broad Institute Genome Sequencing Center for Infectious Disease"/>
            <person name="Wu L."/>
            <person name="Ma J."/>
        </authorList>
    </citation>
    <scope>NUCLEOTIDE SEQUENCE [LARGE SCALE GENOMIC DNA]</scope>
    <source>
        <strain evidence="3">CCUG 59129</strain>
    </source>
</reference>
<dbReference type="CDD" id="cd02947">
    <property type="entry name" value="TRX_family"/>
    <property type="match status" value="1"/>
</dbReference>
<dbReference type="Proteomes" id="UP001596989">
    <property type="component" value="Unassembled WGS sequence"/>
</dbReference>